<keyword evidence="8" id="KW-0663">Pyridoxal phosphate</keyword>
<accession>A0ABY7E257</accession>
<dbReference type="PANTHER" id="PTHR43050">
    <property type="entry name" value="SERINE / THREONINE RACEMASE FAMILY MEMBER"/>
    <property type="match status" value="1"/>
</dbReference>
<evidence type="ECO:0000256" key="5">
    <source>
        <dbReference type="ARBA" id="ARBA00010869"/>
    </source>
</evidence>
<evidence type="ECO:0000256" key="2">
    <source>
        <dbReference type="ARBA" id="ARBA00001933"/>
    </source>
</evidence>
<dbReference type="PROSITE" id="PS00165">
    <property type="entry name" value="DEHYDRATASE_SER_THR"/>
    <property type="match status" value="1"/>
</dbReference>
<evidence type="ECO:0000256" key="3">
    <source>
        <dbReference type="ARBA" id="ARBA00001936"/>
    </source>
</evidence>
<comment type="similarity">
    <text evidence="5">Belongs to the serine/threonine dehydratase family.</text>
</comment>
<evidence type="ECO:0000313" key="12">
    <source>
        <dbReference type="Proteomes" id="UP001164746"/>
    </source>
</evidence>
<comment type="cofactor">
    <cofactor evidence="4">
        <name>Mg(2+)</name>
        <dbReference type="ChEBI" id="CHEBI:18420"/>
    </cofactor>
</comment>
<comment type="cofactor">
    <cofactor evidence="2">
        <name>pyridoxal 5'-phosphate</name>
        <dbReference type="ChEBI" id="CHEBI:597326"/>
    </cofactor>
</comment>
<comment type="catalytic activity">
    <reaction evidence="9">
        <text>L-serine = pyruvate + NH4(+)</text>
        <dbReference type="Rhea" id="RHEA:19169"/>
        <dbReference type="ChEBI" id="CHEBI:15361"/>
        <dbReference type="ChEBI" id="CHEBI:28938"/>
        <dbReference type="ChEBI" id="CHEBI:33384"/>
        <dbReference type="EC" id="4.3.1.17"/>
    </reaction>
</comment>
<dbReference type="CDD" id="cd01562">
    <property type="entry name" value="Thr-dehyd"/>
    <property type="match status" value="1"/>
</dbReference>
<dbReference type="InterPro" id="IPR000634">
    <property type="entry name" value="Ser/Thr_deHydtase_PyrdxlP-BS"/>
</dbReference>
<dbReference type="PANTHER" id="PTHR43050:SF1">
    <property type="entry name" value="SERINE RACEMASE"/>
    <property type="match status" value="1"/>
</dbReference>
<feature type="domain" description="Tryptophan synthase beta chain-like PALP" evidence="10">
    <location>
        <begin position="24"/>
        <end position="319"/>
    </location>
</feature>
<dbReference type="Gene3D" id="3.40.50.1100">
    <property type="match status" value="2"/>
</dbReference>
<comment type="cofactor">
    <cofactor evidence="3">
        <name>Mn(2+)</name>
        <dbReference type="ChEBI" id="CHEBI:29035"/>
    </cofactor>
</comment>
<dbReference type="Proteomes" id="UP001164746">
    <property type="component" value="Chromosome 4"/>
</dbReference>
<comment type="cofactor">
    <cofactor evidence="1">
        <name>Ca(2+)</name>
        <dbReference type="ChEBI" id="CHEBI:29108"/>
    </cofactor>
</comment>
<organism evidence="11 12">
    <name type="scientific">Mya arenaria</name>
    <name type="common">Soft-shell clam</name>
    <dbReference type="NCBI Taxonomy" id="6604"/>
    <lineage>
        <taxon>Eukaryota</taxon>
        <taxon>Metazoa</taxon>
        <taxon>Spiralia</taxon>
        <taxon>Lophotrochozoa</taxon>
        <taxon>Mollusca</taxon>
        <taxon>Bivalvia</taxon>
        <taxon>Autobranchia</taxon>
        <taxon>Heteroconchia</taxon>
        <taxon>Euheterodonta</taxon>
        <taxon>Imparidentia</taxon>
        <taxon>Neoheterodontei</taxon>
        <taxon>Myida</taxon>
        <taxon>Myoidea</taxon>
        <taxon>Myidae</taxon>
        <taxon>Mya</taxon>
    </lineage>
</organism>
<dbReference type="SUPFAM" id="SSF53686">
    <property type="entry name" value="Tryptophan synthase beta subunit-like PLP-dependent enzymes"/>
    <property type="match status" value="1"/>
</dbReference>
<keyword evidence="7" id="KW-0460">Magnesium</keyword>
<protein>
    <recommendedName>
        <fullName evidence="6">L-serine ammonia-lyase</fullName>
        <ecNumber evidence="6">4.3.1.17</ecNumber>
    </recommendedName>
</protein>
<keyword evidence="12" id="KW-1185">Reference proteome</keyword>
<evidence type="ECO:0000259" key="10">
    <source>
        <dbReference type="Pfam" id="PF00291"/>
    </source>
</evidence>
<dbReference type="EC" id="4.3.1.17" evidence="6"/>
<evidence type="ECO:0000256" key="6">
    <source>
        <dbReference type="ARBA" id="ARBA00012093"/>
    </source>
</evidence>
<reference evidence="11" key="1">
    <citation type="submission" date="2022-11" db="EMBL/GenBank/DDBJ databases">
        <title>Centuries of genome instability and evolution in soft-shell clam transmissible cancer (bioRxiv).</title>
        <authorList>
            <person name="Hart S.F.M."/>
            <person name="Yonemitsu M.A."/>
            <person name="Giersch R.M."/>
            <person name="Beal B.F."/>
            <person name="Arriagada G."/>
            <person name="Davis B.W."/>
            <person name="Ostrander E.A."/>
            <person name="Goff S.P."/>
            <person name="Metzger M.J."/>
        </authorList>
    </citation>
    <scope>NUCLEOTIDE SEQUENCE</scope>
    <source>
        <strain evidence="11">MELC-2E11</strain>
        <tissue evidence="11">Siphon/mantle</tissue>
    </source>
</reference>
<gene>
    <name evidence="11" type="ORF">MAR_009598</name>
</gene>
<dbReference type="Pfam" id="PF00291">
    <property type="entry name" value="PALP"/>
    <property type="match status" value="1"/>
</dbReference>
<evidence type="ECO:0000256" key="7">
    <source>
        <dbReference type="ARBA" id="ARBA00022842"/>
    </source>
</evidence>
<evidence type="ECO:0000313" key="11">
    <source>
        <dbReference type="EMBL" id="WAR03040.1"/>
    </source>
</evidence>
<dbReference type="InterPro" id="IPR001926">
    <property type="entry name" value="TrpB-like_PALP"/>
</dbReference>
<evidence type="ECO:0000256" key="1">
    <source>
        <dbReference type="ARBA" id="ARBA00001913"/>
    </source>
</evidence>
<evidence type="ECO:0000256" key="4">
    <source>
        <dbReference type="ARBA" id="ARBA00001946"/>
    </source>
</evidence>
<evidence type="ECO:0000256" key="9">
    <source>
        <dbReference type="ARBA" id="ARBA00049406"/>
    </source>
</evidence>
<sequence>MASTLNGFPVTLDDVTSARDRILRHLHYTPVLTSSTFDSKYGRKFYFKAENFQKTGSFKSRGALNAVTKLVEEKQERVVGVTTHSSGNHGQALAWAAQHCGLPCNVIVPRNTPTVKIDAIKGYGADVTLCEPNPTSRAETCAAICSEKNYVYIPSADHYDVMAGQGTIALEFLEQVPMLDAILVAASAGGMVSGIACAAKQLKPEIKIFVVEPFGKDLERCLREGKRLWPEPPQYVDTIAEGIRIQQLGKLAFPIVLSLAEKEVFTTTNAQIVEGMRFAFERMKVVIEGASGAVIAAAMSKRLRRMDGRLRHVGVILCGGNVDIDHIPWLPTREA</sequence>
<proteinExistence type="inferred from homology"/>
<dbReference type="EMBL" id="CP111015">
    <property type="protein sequence ID" value="WAR03040.1"/>
    <property type="molecule type" value="Genomic_DNA"/>
</dbReference>
<name>A0ABY7E257_MYAAR</name>
<evidence type="ECO:0000256" key="8">
    <source>
        <dbReference type="ARBA" id="ARBA00022898"/>
    </source>
</evidence>
<dbReference type="InterPro" id="IPR036052">
    <property type="entry name" value="TrpB-like_PALP_sf"/>
</dbReference>